<sequence length="77" mass="8117">FSLCSSAGVHPGASRVLRMTGGRDAVSHQSGPLIRLPSCKCIHPCNLFLLSASLLCSYFLLLDVPPRSPLSAAPVIL</sequence>
<reference evidence="1" key="2">
    <citation type="submission" date="2016-06" db="EMBL/GenBank/DDBJ databases">
        <title>The genome of a short-lived fish provides insights into sex chromosome evolution and the genetic control of aging.</title>
        <authorList>
            <person name="Reichwald K."/>
            <person name="Felder M."/>
            <person name="Petzold A."/>
            <person name="Koch P."/>
            <person name="Groth M."/>
            <person name="Platzer M."/>
        </authorList>
    </citation>
    <scope>NUCLEOTIDE SEQUENCE</scope>
    <source>
        <tissue evidence="1">Brain</tissue>
    </source>
</reference>
<organism evidence="1">
    <name type="scientific">Iconisemion striatum</name>
    <dbReference type="NCBI Taxonomy" id="60296"/>
    <lineage>
        <taxon>Eukaryota</taxon>
        <taxon>Metazoa</taxon>
        <taxon>Chordata</taxon>
        <taxon>Craniata</taxon>
        <taxon>Vertebrata</taxon>
        <taxon>Euteleostomi</taxon>
        <taxon>Actinopterygii</taxon>
        <taxon>Neopterygii</taxon>
        <taxon>Teleostei</taxon>
        <taxon>Neoteleostei</taxon>
        <taxon>Acanthomorphata</taxon>
        <taxon>Ovalentaria</taxon>
        <taxon>Atherinomorphae</taxon>
        <taxon>Cyprinodontiformes</taxon>
        <taxon>Nothobranchiidae</taxon>
        <taxon>Iconisemion</taxon>
    </lineage>
</organism>
<name>A0A1A7WYT9_9TELE</name>
<gene>
    <name evidence="1" type="primary">BX005380.2</name>
</gene>
<dbReference type="AlphaFoldDB" id="A0A1A7WYT9"/>
<feature type="non-terminal residue" evidence="1">
    <location>
        <position position="77"/>
    </location>
</feature>
<evidence type="ECO:0000313" key="1">
    <source>
        <dbReference type="EMBL" id="SBP10881.1"/>
    </source>
</evidence>
<reference evidence="1" key="1">
    <citation type="submission" date="2016-05" db="EMBL/GenBank/DDBJ databases">
        <authorList>
            <person name="Lavstsen T."/>
            <person name="Jespersen J.S."/>
        </authorList>
    </citation>
    <scope>NUCLEOTIDE SEQUENCE</scope>
    <source>
        <tissue evidence="1">Brain</tissue>
    </source>
</reference>
<accession>A0A1A7WYT9</accession>
<proteinExistence type="predicted"/>
<protein>
    <submittedName>
        <fullName evidence="1">Uncharacterized protein</fullName>
    </submittedName>
</protein>
<dbReference type="EMBL" id="HADW01009481">
    <property type="protein sequence ID" value="SBP10881.1"/>
    <property type="molecule type" value="Transcribed_RNA"/>
</dbReference>
<feature type="non-terminal residue" evidence="1">
    <location>
        <position position="1"/>
    </location>
</feature>